<accession>A4XE17</accession>
<evidence type="ECO:0000313" key="2">
    <source>
        <dbReference type="Proteomes" id="UP000009134"/>
    </source>
</evidence>
<dbReference type="EMBL" id="CP000676">
    <property type="protein sequence ID" value="ABP64178.1"/>
    <property type="molecule type" value="Genomic_DNA"/>
</dbReference>
<protein>
    <submittedName>
        <fullName evidence="1">Uncharacterized protein</fullName>
    </submittedName>
</protein>
<dbReference type="HOGENOM" id="CLU_3064072_0_0_5"/>
<dbReference type="KEGG" id="nar:Saro_3936"/>
<reference evidence="1 2" key="1">
    <citation type="submission" date="2007-04" db="EMBL/GenBank/DDBJ databases">
        <title>Complete sequence of plasmid pNL1 of Novosphingobium aromaticivorans DSM 12444.</title>
        <authorList>
            <consortium name="US DOE Joint Genome Institute"/>
            <person name="Copeland A."/>
            <person name="Lucas S."/>
            <person name="Lapidus A."/>
            <person name="Barry K."/>
            <person name="Detter J.C."/>
            <person name="Glavina del Rio T."/>
            <person name="Hammon N."/>
            <person name="Israni S."/>
            <person name="Dalin E."/>
            <person name="Tice H."/>
            <person name="Pitluck S."/>
            <person name="Chertkov O."/>
            <person name="Han C."/>
            <person name="Thomson S."/>
            <person name="Schmutz J."/>
            <person name="Larimer F."/>
            <person name="Land M."/>
            <person name="Kyrpides N."/>
            <person name="Ivanova N."/>
            <person name="Fredrickson J."/>
            <person name="Romine M.F."/>
            <person name="Richardson P."/>
        </authorList>
    </citation>
    <scope>NUCLEOTIDE SEQUENCE [LARGE SCALE GENOMIC DNA]</scope>
    <source>
        <strain evidence="2">ATCC 700278 / DSM 12444 / CCUG 56034 / CIP 105152 / NBRC 16084 / F199</strain>
        <plasmid evidence="1 2">pNL1</plasmid>
    </source>
</reference>
<gene>
    <name evidence="1" type="ordered locus">Saro_3936</name>
</gene>
<dbReference type="Proteomes" id="UP000009134">
    <property type="component" value="Plasmid pNL1"/>
</dbReference>
<name>A4XE17_NOVAD</name>
<evidence type="ECO:0000313" key="1">
    <source>
        <dbReference type="EMBL" id="ABP64178.1"/>
    </source>
</evidence>
<keyword evidence="1" id="KW-0614">Plasmid</keyword>
<proteinExistence type="predicted"/>
<organism evidence="1 2">
    <name type="scientific">Novosphingobium aromaticivorans (strain ATCC 700278 / DSM 12444 / CCUG 56034 / CIP 105152 / NBRC 16084 / F199)</name>
    <dbReference type="NCBI Taxonomy" id="279238"/>
    <lineage>
        <taxon>Bacteria</taxon>
        <taxon>Pseudomonadati</taxon>
        <taxon>Pseudomonadota</taxon>
        <taxon>Alphaproteobacteria</taxon>
        <taxon>Sphingomonadales</taxon>
        <taxon>Sphingomonadaceae</taxon>
        <taxon>Novosphingobium</taxon>
    </lineage>
</organism>
<keyword evidence="2" id="KW-1185">Reference proteome</keyword>
<dbReference type="AlphaFoldDB" id="A4XE17"/>
<sequence>MYAKLAKATDTPDPDVGNGLMSWPFVLNPSGAPLVQGFSRRKGHLNASHLRSA</sequence>
<geneLocation type="plasmid" evidence="1 2">
    <name>pNL1</name>
</geneLocation>